<dbReference type="Proteomes" id="UP001360560">
    <property type="component" value="Unassembled WGS sequence"/>
</dbReference>
<protein>
    <submittedName>
        <fullName evidence="1">Uncharacterized protein</fullName>
    </submittedName>
</protein>
<comment type="caution">
    <text evidence="1">The sequence shown here is derived from an EMBL/GenBank/DDBJ whole genome shotgun (WGS) entry which is preliminary data.</text>
</comment>
<gene>
    <name evidence="1" type="ORF">DASC09_034730</name>
</gene>
<dbReference type="GeneID" id="90074123"/>
<organism evidence="1 2">
    <name type="scientific">Saccharomycopsis crataegensis</name>
    <dbReference type="NCBI Taxonomy" id="43959"/>
    <lineage>
        <taxon>Eukaryota</taxon>
        <taxon>Fungi</taxon>
        <taxon>Dikarya</taxon>
        <taxon>Ascomycota</taxon>
        <taxon>Saccharomycotina</taxon>
        <taxon>Saccharomycetes</taxon>
        <taxon>Saccharomycopsidaceae</taxon>
        <taxon>Saccharomycopsis</taxon>
    </lineage>
</organism>
<proteinExistence type="predicted"/>
<sequence length="78" mass="9255">MRGRYLENIQVLKDCHLYFKKQYDGLGSTFPEDIIFGAFNRLQLRTFQSNSASTYKRVFLNNLVVLPDRRLKTTLRTH</sequence>
<keyword evidence="2" id="KW-1185">Reference proteome</keyword>
<dbReference type="AlphaFoldDB" id="A0AAV5QPR1"/>
<evidence type="ECO:0000313" key="2">
    <source>
        <dbReference type="Proteomes" id="UP001360560"/>
    </source>
</evidence>
<evidence type="ECO:0000313" key="1">
    <source>
        <dbReference type="EMBL" id="GMM36148.1"/>
    </source>
</evidence>
<reference evidence="1 2" key="1">
    <citation type="journal article" date="2023" name="Elife">
        <title>Identification of key yeast species and microbe-microbe interactions impacting larval growth of Drosophila in the wild.</title>
        <authorList>
            <person name="Mure A."/>
            <person name="Sugiura Y."/>
            <person name="Maeda R."/>
            <person name="Honda K."/>
            <person name="Sakurai N."/>
            <person name="Takahashi Y."/>
            <person name="Watada M."/>
            <person name="Katoh T."/>
            <person name="Gotoh A."/>
            <person name="Gotoh Y."/>
            <person name="Taniguchi I."/>
            <person name="Nakamura K."/>
            <person name="Hayashi T."/>
            <person name="Katayama T."/>
            <person name="Uemura T."/>
            <person name="Hattori Y."/>
        </authorList>
    </citation>
    <scope>NUCLEOTIDE SEQUENCE [LARGE SCALE GENOMIC DNA]</scope>
    <source>
        <strain evidence="1 2">SC-9</strain>
    </source>
</reference>
<accession>A0AAV5QPR1</accession>
<dbReference type="RefSeq" id="XP_064853144.1">
    <property type="nucleotide sequence ID" value="XM_064997072.1"/>
</dbReference>
<dbReference type="EMBL" id="BTFZ01000011">
    <property type="protein sequence ID" value="GMM36148.1"/>
    <property type="molecule type" value="Genomic_DNA"/>
</dbReference>
<name>A0AAV5QPR1_9ASCO</name>